<comment type="caution">
    <text evidence="2">The sequence shown here is derived from an EMBL/GenBank/DDBJ whole genome shotgun (WGS) entry which is preliminary data.</text>
</comment>
<protein>
    <submittedName>
        <fullName evidence="2">Uncharacterized protein</fullName>
    </submittedName>
</protein>
<feature type="region of interest" description="Disordered" evidence="1">
    <location>
        <begin position="1"/>
        <end position="66"/>
    </location>
</feature>
<reference evidence="2 3" key="1">
    <citation type="submission" date="2024-09" db="EMBL/GenBank/DDBJ databases">
        <authorList>
            <person name="Sun Q."/>
            <person name="Mori K."/>
        </authorList>
    </citation>
    <scope>NUCLEOTIDE SEQUENCE [LARGE SCALE GENOMIC DNA]</scope>
    <source>
        <strain evidence="2 3">CCM 7609</strain>
    </source>
</reference>
<name>A0ABV5FXI2_9MICC</name>
<accession>A0ABV5FXI2</accession>
<sequence>MTGWPGSRPCRTGRTPTSRTRPRRRNPACRRPRGRSSRTFRPACRPTSRAPARSAPWSSTTSTAPW</sequence>
<dbReference type="Proteomes" id="UP001589575">
    <property type="component" value="Unassembled WGS sequence"/>
</dbReference>
<proteinExistence type="predicted"/>
<dbReference type="EMBL" id="JBHMFI010000001">
    <property type="protein sequence ID" value="MFB9071391.1"/>
    <property type="molecule type" value="Genomic_DNA"/>
</dbReference>
<organism evidence="2 3">
    <name type="scientific">Citricoccus parietis</name>
    <dbReference type="NCBI Taxonomy" id="592307"/>
    <lineage>
        <taxon>Bacteria</taxon>
        <taxon>Bacillati</taxon>
        <taxon>Actinomycetota</taxon>
        <taxon>Actinomycetes</taxon>
        <taxon>Micrococcales</taxon>
        <taxon>Micrococcaceae</taxon>
        <taxon>Citricoccus</taxon>
    </lineage>
</organism>
<evidence type="ECO:0000313" key="3">
    <source>
        <dbReference type="Proteomes" id="UP001589575"/>
    </source>
</evidence>
<feature type="compositionally biased region" description="Basic residues" evidence="1">
    <location>
        <begin position="20"/>
        <end position="38"/>
    </location>
</feature>
<feature type="compositionally biased region" description="Low complexity" evidence="1">
    <location>
        <begin position="1"/>
        <end position="19"/>
    </location>
</feature>
<gene>
    <name evidence="2" type="ORF">ACFFX0_09350</name>
</gene>
<evidence type="ECO:0000256" key="1">
    <source>
        <dbReference type="SAM" id="MobiDB-lite"/>
    </source>
</evidence>
<keyword evidence="3" id="KW-1185">Reference proteome</keyword>
<evidence type="ECO:0000313" key="2">
    <source>
        <dbReference type="EMBL" id="MFB9071391.1"/>
    </source>
</evidence>
<feature type="compositionally biased region" description="Low complexity" evidence="1">
    <location>
        <begin position="39"/>
        <end position="66"/>
    </location>
</feature>